<dbReference type="PANTHER" id="PTHR24006">
    <property type="entry name" value="UBIQUITIN CARBOXYL-TERMINAL HYDROLASE"/>
    <property type="match status" value="1"/>
</dbReference>
<protein>
    <recommendedName>
        <fullName evidence="1">USP domain-containing protein</fullName>
    </recommendedName>
</protein>
<dbReference type="EMBL" id="RRYP01003050">
    <property type="protein sequence ID" value="TNV84189.1"/>
    <property type="molecule type" value="Genomic_DNA"/>
</dbReference>
<dbReference type="InterPro" id="IPR038765">
    <property type="entry name" value="Papain-like_cys_pep_sf"/>
</dbReference>
<feature type="domain" description="USP" evidence="1">
    <location>
        <begin position="21"/>
        <end position="335"/>
    </location>
</feature>
<proteinExistence type="predicted"/>
<dbReference type="PROSITE" id="PS50235">
    <property type="entry name" value="USP_3"/>
    <property type="match status" value="1"/>
</dbReference>
<dbReference type="SUPFAM" id="SSF54001">
    <property type="entry name" value="Cysteine proteinases"/>
    <property type="match status" value="1"/>
</dbReference>
<dbReference type="InterPro" id="IPR001394">
    <property type="entry name" value="Peptidase_C19_UCH"/>
</dbReference>
<dbReference type="AlphaFoldDB" id="A0A8J8P1Q1"/>
<evidence type="ECO:0000313" key="3">
    <source>
        <dbReference type="Proteomes" id="UP000785679"/>
    </source>
</evidence>
<gene>
    <name evidence="2" type="ORF">FGO68_gene6873</name>
</gene>
<dbReference type="InterPro" id="IPR028889">
    <property type="entry name" value="USP"/>
</dbReference>
<accession>A0A8J8P1Q1</accession>
<reference evidence="2" key="1">
    <citation type="submission" date="2019-06" db="EMBL/GenBank/DDBJ databases">
        <authorList>
            <person name="Zheng W."/>
        </authorList>
    </citation>
    <scope>NUCLEOTIDE SEQUENCE</scope>
    <source>
        <strain evidence="2">QDHG01</strain>
    </source>
</reference>
<dbReference type="GO" id="GO:0016579">
    <property type="term" value="P:protein deubiquitination"/>
    <property type="evidence" value="ECO:0007669"/>
    <property type="project" value="InterPro"/>
</dbReference>
<dbReference type="Proteomes" id="UP000785679">
    <property type="component" value="Unassembled WGS sequence"/>
</dbReference>
<keyword evidence="3" id="KW-1185">Reference proteome</keyword>
<dbReference type="OrthoDB" id="420187at2759"/>
<dbReference type="InterPro" id="IPR018200">
    <property type="entry name" value="USP_CS"/>
</dbReference>
<dbReference type="PROSITE" id="PS00973">
    <property type="entry name" value="USP_2"/>
    <property type="match status" value="1"/>
</dbReference>
<comment type="caution">
    <text evidence="2">The sequence shown here is derived from an EMBL/GenBank/DDBJ whole genome shotgun (WGS) entry which is preliminary data.</text>
</comment>
<evidence type="ECO:0000313" key="2">
    <source>
        <dbReference type="EMBL" id="TNV84189.1"/>
    </source>
</evidence>
<evidence type="ECO:0000259" key="1">
    <source>
        <dbReference type="PROSITE" id="PS50235"/>
    </source>
</evidence>
<dbReference type="GO" id="GO:0004843">
    <property type="term" value="F:cysteine-type deubiquitinase activity"/>
    <property type="evidence" value="ECO:0007669"/>
    <property type="project" value="InterPro"/>
</dbReference>
<dbReference type="Gene3D" id="3.90.70.10">
    <property type="entry name" value="Cysteine proteinases"/>
    <property type="match status" value="1"/>
</dbReference>
<dbReference type="GO" id="GO:0005829">
    <property type="term" value="C:cytosol"/>
    <property type="evidence" value="ECO:0007669"/>
    <property type="project" value="TreeGrafter"/>
</dbReference>
<sequence>MGLSSIKKKHENLIGLGDGIKGIVNNRNFCYMNAFMQCLAPIEPLRDYYLTQVYAQFKEMSTKRHSFDFVNSLYMFYKGMYRLKDPIIDLINLKDAVTKKFHPIQQHDSHEFMIYLLSSLQEEETPQDSYFNGSNERQSLQTIIDQYYSAHPSIIDKVFTGIQKTIVICGKCTQKSITYNPFMTLSLEFDASLEKSMMRFLSDDQLSSSEQYRCDKCKKPSKAKIQTELSKLPDVLTFHLKRFTYPIPKKIKGKCKYPPHLNMAEFCPEASEIDDSLKYELFGVTVHLGSLEMGHYIAYTKRFDSWYLFNDEHHHKVTESEALNQEVYLLFYRRMNQSV</sequence>
<dbReference type="Pfam" id="PF00443">
    <property type="entry name" value="UCH"/>
    <property type="match status" value="1"/>
</dbReference>
<dbReference type="InterPro" id="IPR050164">
    <property type="entry name" value="Peptidase_C19"/>
</dbReference>
<organism evidence="2 3">
    <name type="scientific">Halteria grandinella</name>
    <dbReference type="NCBI Taxonomy" id="5974"/>
    <lineage>
        <taxon>Eukaryota</taxon>
        <taxon>Sar</taxon>
        <taxon>Alveolata</taxon>
        <taxon>Ciliophora</taxon>
        <taxon>Intramacronucleata</taxon>
        <taxon>Spirotrichea</taxon>
        <taxon>Stichotrichia</taxon>
        <taxon>Sporadotrichida</taxon>
        <taxon>Halteriidae</taxon>
        <taxon>Halteria</taxon>
    </lineage>
</organism>
<name>A0A8J8P1Q1_HALGN</name>
<dbReference type="GO" id="GO:0005634">
    <property type="term" value="C:nucleus"/>
    <property type="evidence" value="ECO:0007669"/>
    <property type="project" value="TreeGrafter"/>
</dbReference>